<dbReference type="EMBL" id="CM007647">
    <property type="protein sequence ID" value="ONM11888.1"/>
    <property type="molecule type" value="Genomic_DNA"/>
</dbReference>
<gene>
    <name evidence="1" type="ORF">ZEAMMB73_Zm00001d034948</name>
</gene>
<organism evidence="1">
    <name type="scientific">Zea mays</name>
    <name type="common">Maize</name>
    <dbReference type="NCBI Taxonomy" id="4577"/>
    <lineage>
        <taxon>Eukaryota</taxon>
        <taxon>Viridiplantae</taxon>
        <taxon>Streptophyta</taxon>
        <taxon>Embryophyta</taxon>
        <taxon>Tracheophyta</taxon>
        <taxon>Spermatophyta</taxon>
        <taxon>Magnoliopsida</taxon>
        <taxon>Liliopsida</taxon>
        <taxon>Poales</taxon>
        <taxon>Poaceae</taxon>
        <taxon>PACMAD clade</taxon>
        <taxon>Panicoideae</taxon>
        <taxon>Andropogonodae</taxon>
        <taxon>Andropogoneae</taxon>
        <taxon>Tripsacinae</taxon>
        <taxon>Zea</taxon>
    </lineage>
</organism>
<dbReference type="AlphaFoldDB" id="A0A1D6LCY9"/>
<proteinExistence type="predicted"/>
<reference evidence="1" key="1">
    <citation type="submission" date="2015-12" db="EMBL/GenBank/DDBJ databases">
        <title>Update maize B73 reference genome by single molecule sequencing technologies.</title>
        <authorList>
            <consortium name="Maize Genome Sequencing Project"/>
            <person name="Ware D."/>
        </authorList>
    </citation>
    <scope>NUCLEOTIDE SEQUENCE [LARGE SCALE GENOMIC DNA]</scope>
    <source>
        <tissue evidence="1">Seedling</tissue>
    </source>
</reference>
<accession>A0A1D6LCY9</accession>
<protein>
    <submittedName>
        <fullName evidence="1">TRAM LAG1 and CLN8 (TLC) lipid-sensing domain containing protein</fullName>
    </submittedName>
</protein>
<sequence>MTTFLEVIYTICKTFFVLTQMSNISLYPMVWKANYQDMTVGLISTKMVQQPCRVGRLR</sequence>
<name>A0A1D6LCY9_MAIZE</name>
<evidence type="ECO:0000313" key="1">
    <source>
        <dbReference type="EMBL" id="ONM11888.1"/>
    </source>
</evidence>